<dbReference type="InterPro" id="IPR001915">
    <property type="entry name" value="Peptidase_M48"/>
</dbReference>
<evidence type="ECO:0000256" key="3">
    <source>
        <dbReference type="ARBA" id="ARBA00022475"/>
    </source>
</evidence>
<name>A0ABS1M6D8_9NOCA</name>
<sequence>MHGNGYANGLKTFGLLVGMSALIVFIGALFRNPTILVLSILVAVGMNAYAYFNSDKLALKAMHAQPVSELEAPVMYRIVRELATTARQPMPRLYISPTNAPNAFATGRNPRHAAVCCTTGILQILDERELRAVLGHELSHVYNRDILISSVAGALAAVISGIANLAFFASAFGGNRNGGANPIAILLVSLLGPIAASLVKLAVSRSREYQADQDGAELTGDPLALASALRKLERGVQAAPLPPEPQLTAQSHLMIANPFRAGDKMARWFSTHPPMADRIARLEEMAGGTHRY</sequence>
<evidence type="ECO:0000256" key="11">
    <source>
        <dbReference type="ARBA" id="ARBA00023136"/>
    </source>
</evidence>
<keyword evidence="5 12" id="KW-0812">Transmembrane</keyword>
<dbReference type="PANTHER" id="PTHR43221">
    <property type="entry name" value="PROTEASE HTPX"/>
    <property type="match status" value="1"/>
</dbReference>
<evidence type="ECO:0000259" key="13">
    <source>
        <dbReference type="Pfam" id="PF01435"/>
    </source>
</evidence>
<keyword evidence="8 12" id="KW-0862">Zinc</keyword>
<dbReference type="EC" id="3.4.24.-" evidence="12"/>
<keyword evidence="3 12" id="KW-1003">Cell membrane</keyword>
<dbReference type="RefSeq" id="WP_201947869.1">
    <property type="nucleotide sequence ID" value="NZ_JAERRJ010000005.1"/>
</dbReference>
<feature type="binding site" evidence="12">
    <location>
        <position position="136"/>
    </location>
    <ligand>
        <name>Zn(2+)</name>
        <dbReference type="ChEBI" id="CHEBI:29105"/>
        <note>catalytic</note>
    </ligand>
</feature>
<dbReference type="HAMAP" id="MF_00188">
    <property type="entry name" value="Pept_M48_protease_HtpX"/>
    <property type="match status" value="1"/>
</dbReference>
<evidence type="ECO:0000256" key="6">
    <source>
        <dbReference type="ARBA" id="ARBA00022723"/>
    </source>
</evidence>
<protein>
    <recommendedName>
        <fullName evidence="12">Protease HtpX homolog</fullName>
        <ecNumber evidence="12">3.4.24.-</ecNumber>
    </recommendedName>
</protein>
<proteinExistence type="inferred from homology"/>
<dbReference type="InterPro" id="IPR050083">
    <property type="entry name" value="HtpX_protease"/>
</dbReference>
<gene>
    <name evidence="12 14" type="primary">htpX</name>
    <name evidence="14" type="ORF">JK358_14635</name>
</gene>
<comment type="cofactor">
    <cofactor evidence="12">
        <name>Zn(2+)</name>
        <dbReference type="ChEBI" id="CHEBI:29105"/>
    </cofactor>
    <text evidence="12">Binds 1 zinc ion per subunit.</text>
</comment>
<keyword evidence="6 12" id="KW-0479">Metal-binding</keyword>
<feature type="transmembrane region" description="Helical" evidence="12">
    <location>
        <begin position="183"/>
        <end position="203"/>
    </location>
</feature>
<dbReference type="GO" id="GO:0008237">
    <property type="term" value="F:metallopeptidase activity"/>
    <property type="evidence" value="ECO:0007669"/>
    <property type="project" value="UniProtKB-KW"/>
</dbReference>
<feature type="transmembrane region" description="Helical" evidence="12">
    <location>
        <begin position="146"/>
        <end position="171"/>
    </location>
</feature>
<dbReference type="CDD" id="cd07336">
    <property type="entry name" value="M48B_HtpX_like"/>
    <property type="match status" value="1"/>
</dbReference>
<reference evidence="14 15" key="1">
    <citation type="submission" date="2021-01" db="EMBL/GenBank/DDBJ databases">
        <title>WGS of actinomycetes isolated from Thailand.</title>
        <authorList>
            <person name="Thawai C."/>
        </authorList>
    </citation>
    <scope>NUCLEOTIDE SEQUENCE [LARGE SCALE GENOMIC DNA]</scope>
    <source>
        <strain evidence="14 15">LPG 2</strain>
    </source>
</reference>
<dbReference type="EMBL" id="JAERRJ010000005">
    <property type="protein sequence ID" value="MBL1075630.1"/>
    <property type="molecule type" value="Genomic_DNA"/>
</dbReference>
<feature type="binding site" evidence="12">
    <location>
        <position position="140"/>
    </location>
    <ligand>
        <name>Zn(2+)</name>
        <dbReference type="ChEBI" id="CHEBI:29105"/>
        <note>catalytic</note>
    </ligand>
</feature>
<comment type="similarity">
    <text evidence="2 12">Belongs to the peptidase M48B family.</text>
</comment>
<feature type="domain" description="Peptidase M48" evidence="13">
    <location>
        <begin position="75"/>
        <end position="285"/>
    </location>
</feature>
<feature type="transmembrane region" description="Helical" evidence="12">
    <location>
        <begin position="12"/>
        <end position="29"/>
    </location>
</feature>
<dbReference type="InterPro" id="IPR022919">
    <property type="entry name" value="Pept_M48_protease_HtpX"/>
</dbReference>
<feature type="transmembrane region" description="Helical" evidence="12">
    <location>
        <begin position="35"/>
        <end position="52"/>
    </location>
</feature>
<dbReference type="Pfam" id="PF01435">
    <property type="entry name" value="Peptidase_M48"/>
    <property type="match status" value="1"/>
</dbReference>
<keyword evidence="7 12" id="KW-0378">Hydrolase</keyword>
<keyword evidence="11 12" id="KW-0472">Membrane</keyword>
<evidence type="ECO:0000256" key="12">
    <source>
        <dbReference type="HAMAP-Rule" id="MF_00188"/>
    </source>
</evidence>
<evidence type="ECO:0000256" key="10">
    <source>
        <dbReference type="ARBA" id="ARBA00023049"/>
    </source>
</evidence>
<evidence type="ECO:0000256" key="7">
    <source>
        <dbReference type="ARBA" id="ARBA00022801"/>
    </source>
</evidence>
<evidence type="ECO:0000256" key="9">
    <source>
        <dbReference type="ARBA" id="ARBA00022989"/>
    </source>
</evidence>
<evidence type="ECO:0000256" key="8">
    <source>
        <dbReference type="ARBA" id="ARBA00022833"/>
    </source>
</evidence>
<feature type="active site" evidence="12">
    <location>
        <position position="137"/>
    </location>
</feature>
<comment type="subcellular location">
    <subcellularLocation>
        <location evidence="1 12">Cell membrane</location>
        <topology evidence="1 12">Multi-pass membrane protein</topology>
    </subcellularLocation>
</comment>
<keyword evidence="15" id="KW-1185">Reference proteome</keyword>
<organism evidence="14 15">
    <name type="scientific">Nocardia acididurans</name>
    <dbReference type="NCBI Taxonomy" id="2802282"/>
    <lineage>
        <taxon>Bacteria</taxon>
        <taxon>Bacillati</taxon>
        <taxon>Actinomycetota</taxon>
        <taxon>Actinomycetes</taxon>
        <taxon>Mycobacteriales</taxon>
        <taxon>Nocardiaceae</taxon>
        <taxon>Nocardia</taxon>
    </lineage>
</organism>
<dbReference type="Gene3D" id="3.30.2010.10">
    <property type="entry name" value="Metalloproteases ('zincins'), catalytic domain"/>
    <property type="match status" value="1"/>
</dbReference>
<evidence type="ECO:0000313" key="15">
    <source>
        <dbReference type="Proteomes" id="UP000602198"/>
    </source>
</evidence>
<evidence type="ECO:0000256" key="5">
    <source>
        <dbReference type="ARBA" id="ARBA00022692"/>
    </source>
</evidence>
<comment type="caution">
    <text evidence="14">The sequence shown here is derived from an EMBL/GenBank/DDBJ whole genome shotgun (WGS) entry which is preliminary data.</text>
</comment>
<evidence type="ECO:0000256" key="4">
    <source>
        <dbReference type="ARBA" id="ARBA00022670"/>
    </source>
</evidence>
<evidence type="ECO:0000313" key="14">
    <source>
        <dbReference type="EMBL" id="MBL1075630.1"/>
    </source>
</evidence>
<dbReference type="PANTHER" id="PTHR43221:SF1">
    <property type="entry name" value="PROTEASE HTPX"/>
    <property type="match status" value="1"/>
</dbReference>
<dbReference type="Proteomes" id="UP000602198">
    <property type="component" value="Unassembled WGS sequence"/>
</dbReference>
<feature type="binding site" evidence="12">
    <location>
        <position position="208"/>
    </location>
    <ligand>
        <name>Zn(2+)</name>
        <dbReference type="ChEBI" id="CHEBI:29105"/>
        <note>catalytic</note>
    </ligand>
</feature>
<accession>A0ABS1M6D8</accession>
<dbReference type="NCBIfam" id="NF002839">
    <property type="entry name" value="PRK03072.1"/>
    <property type="match status" value="1"/>
</dbReference>
<keyword evidence="10 12" id="KW-0482">Metalloprotease</keyword>
<evidence type="ECO:0000256" key="2">
    <source>
        <dbReference type="ARBA" id="ARBA00009779"/>
    </source>
</evidence>
<evidence type="ECO:0000256" key="1">
    <source>
        <dbReference type="ARBA" id="ARBA00004651"/>
    </source>
</evidence>
<keyword evidence="4 12" id="KW-0645">Protease</keyword>
<keyword evidence="9 12" id="KW-1133">Transmembrane helix</keyword>